<evidence type="ECO:0000256" key="1">
    <source>
        <dbReference type="SAM" id="SignalP"/>
    </source>
</evidence>
<name>A0A090X9I9_IXORI</name>
<dbReference type="EMBL" id="GBIH01001298">
    <property type="protein sequence ID" value="JAC93412.1"/>
    <property type="molecule type" value="mRNA"/>
</dbReference>
<keyword evidence="1" id="KW-0732">Signal</keyword>
<sequence>MVGTIKLALLCVMFHLIGANNTYKSLLEVFKKPKDIKSLFKDGKTYYVAAGTIKKGPEQSPKYDLYCGEVRVKSIASQTITEKRYLYHPRGKWTWLHANYSVTIETDSHKQRDYADITALHGEKKRVATLDLLWLENNTCALFYNSLTDDCESWEFQKLELNQMGHSDCSKLTLGCNKRSFLHYVSECYQNH</sequence>
<feature type="chain" id="PRO_5001866794" evidence="1">
    <location>
        <begin position="20"/>
        <end position="192"/>
    </location>
</feature>
<evidence type="ECO:0000313" key="2">
    <source>
        <dbReference type="EMBL" id="JAC93412.1"/>
    </source>
</evidence>
<dbReference type="AlphaFoldDB" id="A0A090X9I9"/>
<reference evidence="2" key="1">
    <citation type="journal article" date="2015" name="PLoS Negl. Trop. Dis.">
        <title>Deep Sequencing Analysis of the Ixodes ricinus Haemocytome.</title>
        <authorList>
            <person name="Kotsyfakis M."/>
            <person name="Kopacek P."/>
            <person name="Franta Z."/>
            <person name="Pedra J.H."/>
            <person name="Ribeiro J.M."/>
        </authorList>
    </citation>
    <scope>NUCLEOTIDE SEQUENCE</scope>
</reference>
<proteinExistence type="evidence at transcript level"/>
<feature type="signal peptide" evidence="1">
    <location>
        <begin position="1"/>
        <end position="19"/>
    </location>
</feature>
<accession>A0A090X9I9</accession>
<organism evidence="2">
    <name type="scientific">Ixodes ricinus</name>
    <name type="common">Common tick</name>
    <name type="synonym">Acarus ricinus</name>
    <dbReference type="NCBI Taxonomy" id="34613"/>
    <lineage>
        <taxon>Eukaryota</taxon>
        <taxon>Metazoa</taxon>
        <taxon>Ecdysozoa</taxon>
        <taxon>Arthropoda</taxon>
        <taxon>Chelicerata</taxon>
        <taxon>Arachnida</taxon>
        <taxon>Acari</taxon>
        <taxon>Parasitiformes</taxon>
        <taxon>Ixodida</taxon>
        <taxon>Ixodoidea</taxon>
        <taxon>Ixodidae</taxon>
        <taxon>Ixodinae</taxon>
        <taxon>Ixodes</taxon>
    </lineage>
</organism>
<protein>
    <submittedName>
        <fullName evidence="2">Putative secreted protein</fullName>
    </submittedName>
</protein>